<protein>
    <recommendedName>
        <fullName evidence="4">Sporulation protein YunB</fullName>
    </recommendedName>
</protein>
<keyword evidence="1" id="KW-0472">Membrane</keyword>
<keyword evidence="1" id="KW-0812">Transmembrane</keyword>
<evidence type="ECO:0008006" key="4">
    <source>
        <dbReference type="Google" id="ProtNLM"/>
    </source>
</evidence>
<proteinExistence type="predicted"/>
<accession>W4QF57</accession>
<name>W4QF57_9BACI</name>
<evidence type="ECO:0000313" key="3">
    <source>
        <dbReference type="Proteomes" id="UP000018895"/>
    </source>
</evidence>
<dbReference type="STRING" id="1236971.JCM9152_1697"/>
<dbReference type="EMBL" id="BAUU01000010">
    <property type="protein sequence ID" value="GAE30293.1"/>
    <property type="molecule type" value="Genomic_DNA"/>
</dbReference>
<feature type="transmembrane region" description="Helical" evidence="1">
    <location>
        <begin position="20"/>
        <end position="40"/>
    </location>
</feature>
<reference evidence="2" key="1">
    <citation type="journal article" date="2014" name="Genome Announc.">
        <title>Draft Genome Sequences of Three Alkaliphilic Bacillus Strains, Bacillus wakoensis JCM 9140T, Bacillus akibai JCM 9157T, and Bacillus hemicellulosilyticus JCM 9152T.</title>
        <authorList>
            <person name="Yuki M."/>
            <person name="Oshima K."/>
            <person name="Suda W."/>
            <person name="Oshida Y."/>
            <person name="Kitamura K."/>
            <person name="Iida T."/>
            <person name="Hattori M."/>
            <person name="Ohkuma M."/>
        </authorList>
    </citation>
    <scope>NUCLEOTIDE SEQUENCE [LARGE SCALE GENOMIC DNA]</scope>
    <source>
        <strain evidence="2">JCM 9152</strain>
    </source>
</reference>
<gene>
    <name evidence="2" type="ORF">JCM9152_1697</name>
</gene>
<dbReference type="Proteomes" id="UP000018895">
    <property type="component" value="Unassembled WGS sequence"/>
</dbReference>
<comment type="caution">
    <text evidence="2">The sequence shown here is derived from an EMBL/GenBank/DDBJ whole genome shotgun (WGS) entry which is preliminary data.</text>
</comment>
<sequence length="246" mass="27075">MRAPRKIRPRTRKGPLPFRYVLLLSFVIFIILTVQGLWIVDQGIRPTLIHIATTETKVIATKAISDAVNSRITAELNQEDLFIQEFGDDGTIRSIQFNTQIYNQVVQESQQLVQNHLKAIERGEVFLPSYNDEFDGEGGIVYRIPLGQATKNVLLAQLGPQIPVRFSAIGDVQTDLDAQVINTGINNTTIQVNFHIEVDVKIVIPFATNTEAVSTTIPIGLVTIPGEVPDVYSSGGGLVIPSDISN</sequence>
<evidence type="ECO:0000313" key="2">
    <source>
        <dbReference type="EMBL" id="GAE30293.1"/>
    </source>
</evidence>
<dbReference type="InterPro" id="IPR014197">
    <property type="entry name" value="Sporulation_prot_YunB"/>
</dbReference>
<dbReference type="AlphaFoldDB" id="W4QF57"/>
<keyword evidence="3" id="KW-1185">Reference proteome</keyword>
<organism evidence="2 3">
    <name type="scientific">Halalkalibacter hemicellulosilyticusJCM 9152</name>
    <dbReference type="NCBI Taxonomy" id="1236971"/>
    <lineage>
        <taxon>Bacteria</taxon>
        <taxon>Bacillati</taxon>
        <taxon>Bacillota</taxon>
        <taxon>Bacilli</taxon>
        <taxon>Bacillales</taxon>
        <taxon>Bacillaceae</taxon>
        <taxon>Halalkalibacter</taxon>
    </lineage>
</organism>
<dbReference type="RefSeq" id="WP_035342810.1">
    <property type="nucleotide sequence ID" value="NZ_BAUU01000010.1"/>
</dbReference>
<dbReference type="Pfam" id="PF09560">
    <property type="entry name" value="Spore_YunB"/>
    <property type="match status" value="1"/>
</dbReference>
<evidence type="ECO:0000256" key="1">
    <source>
        <dbReference type="SAM" id="Phobius"/>
    </source>
</evidence>
<keyword evidence="1" id="KW-1133">Transmembrane helix</keyword>
<dbReference type="OrthoDB" id="1649278at2"/>
<dbReference type="NCBIfam" id="TIGR02832">
    <property type="entry name" value="spo_yunB"/>
    <property type="match status" value="1"/>
</dbReference>
<dbReference type="PIRSF" id="PIRSF021383">
    <property type="entry name" value="YunB"/>
    <property type="match status" value="1"/>
</dbReference>